<dbReference type="RefSeq" id="WP_086501812.1">
    <property type="nucleotide sequence ID" value="NZ_MSSV01000011.1"/>
</dbReference>
<proteinExistence type="inferred from homology"/>
<dbReference type="SUPFAM" id="SSF52499">
    <property type="entry name" value="Isochorismatase-like hydrolases"/>
    <property type="match status" value="1"/>
</dbReference>
<dbReference type="PANTHER" id="PTHR11080">
    <property type="entry name" value="PYRAZINAMIDASE/NICOTINAMIDASE"/>
    <property type="match status" value="1"/>
</dbReference>
<dbReference type="AlphaFoldDB" id="A0A2W7RIW7"/>
<dbReference type="EMBL" id="QKZU01000009">
    <property type="protein sequence ID" value="PZX55497.1"/>
    <property type="molecule type" value="Genomic_DNA"/>
</dbReference>
<dbReference type="Proteomes" id="UP000321927">
    <property type="component" value="Unassembled WGS sequence"/>
</dbReference>
<dbReference type="CDD" id="cd01011">
    <property type="entry name" value="nicotinamidase"/>
    <property type="match status" value="1"/>
</dbReference>
<evidence type="ECO:0000313" key="13">
    <source>
        <dbReference type="Proteomes" id="UP000321927"/>
    </source>
</evidence>
<comment type="pathway">
    <text evidence="5">Cofactor biosynthesis; nicotinate biosynthesis; nicotinate from nicotinamide: step 1/1.</text>
</comment>
<evidence type="ECO:0000313" key="10">
    <source>
        <dbReference type="EMBL" id="PZX55497.1"/>
    </source>
</evidence>
<reference evidence="10 12" key="1">
    <citation type="submission" date="2018-06" db="EMBL/GenBank/DDBJ databases">
        <title>Genomic Encyclopedia of Archaeal and Bacterial Type Strains, Phase II (KMG-II): from individual species to whole genera.</title>
        <authorList>
            <person name="Goeker M."/>
        </authorList>
    </citation>
    <scope>NUCLEOTIDE SEQUENCE [LARGE SCALE GENOMIC DNA]</scope>
    <source>
        <strain evidence="10 12">DSM 22686</strain>
    </source>
</reference>
<evidence type="ECO:0000256" key="4">
    <source>
        <dbReference type="ARBA" id="ARBA00022801"/>
    </source>
</evidence>
<evidence type="ECO:0000256" key="1">
    <source>
        <dbReference type="ARBA" id="ARBA00006336"/>
    </source>
</evidence>
<dbReference type="InterPro" id="IPR036380">
    <property type="entry name" value="Isochorismatase-like_sf"/>
</dbReference>
<dbReference type="InterPro" id="IPR000868">
    <property type="entry name" value="Isochorismatase-like_dom"/>
</dbReference>
<dbReference type="PANTHER" id="PTHR11080:SF2">
    <property type="entry name" value="LD05707P"/>
    <property type="match status" value="1"/>
</dbReference>
<evidence type="ECO:0000256" key="6">
    <source>
        <dbReference type="ARBA" id="ARBA00039017"/>
    </source>
</evidence>
<evidence type="ECO:0000256" key="5">
    <source>
        <dbReference type="ARBA" id="ARBA00037900"/>
    </source>
</evidence>
<keyword evidence="4 11" id="KW-0378">Hydrolase</keyword>
<name>A0A2W7RIW7_9BACT</name>
<dbReference type="GO" id="GO:0046872">
    <property type="term" value="F:metal ion binding"/>
    <property type="evidence" value="ECO:0007669"/>
    <property type="project" value="UniProtKB-KW"/>
</dbReference>
<dbReference type="Pfam" id="PF00857">
    <property type="entry name" value="Isochorismatase"/>
    <property type="match status" value="1"/>
</dbReference>
<dbReference type="Proteomes" id="UP000249115">
    <property type="component" value="Unassembled WGS sequence"/>
</dbReference>
<dbReference type="NCBIfam" id="NF008623">
    <property type="entry name" value="PRK11609.1"/>
    <property type="match status" value="1"/>
</dbReference>
<evidence type="ECO:0000259" key="9">
    <source>
        <dbReference type="Pfam" id="PF00857"/>
    </source>
</evidence>
<evidence type="ECO:0000256" key="2">
    <source>
        <dbReference type="ARBA" id="ARBA00022642"/>
    </source>
</evidence>
<dbReference type="Gene3D" id="3.40.50.850">
    <property type="entry name" value="Isochorismatase-like"/>
    <property type="match status" value="1"/>
</dbReference>
<dbReference type="FunFam" id="3.40.50.850:FF:000006">
    <property type="entry name" value="Bifunctional pyrazinamidase/nicotinamidase"/>
    <property type="match status" value="1"/>
</dbReference>
<evidence type="ECO:0000256" key="7">
    <source>
        <dbReference type="ARBA" id="ARBA00043224"/>
    </source>
</evidence>
<dbReference type="EMBL" id="VORV01000001">
    <property type="protein sequence ID" value="TXD79586.1"/>
    <property type="molecule type" value="Genomic_DNA"/>
</dbReference>
<dbReference type="EC" id="3.5.1.19" evidence="6"/>
<keyword evidence="13" id="KW-1185">Reference proteome</keyword>
<comment type="similarity">
    <text evidence="1">Belongs to the isochorismatase family.</text>
</comment>
<keyword evidence="2" id="KW-0662">Pyridine nucleotide biosynthesis</keyword>
<feature type="domain" description="Isochorismatase-like" evidence="9">
    <location>
        <begin position="8"/>
        <end position="206"/>
    </location>
</feature>
<dbReference type="GO" id="GO:0008936">
    <property type="term" value="F:nicotinamidase activity"/>
    <property type="evidence" value="ECO:0007669"/>
    <property type="project" value="UniProtKB-EC"/>
</dbReference>
<evidence type="ECO:0000313" key="11">
    <source>
        <dbReference type="EMBL" id="TXD79586.1"/>
    </source>
</evidence>
<evidence type="ECO:0000256" key="3">
    <source>
        <dbReference type="ARBA" id="ARBA00022723"/>
    </source>
</evidence>
<dbReference type="OrthoDB" id="9791276at2"/>
<dbReference type="InterPro" id="IPR052347">
    <property type="entry name" value="Isochorismatase_Nicotinamidase"/>
</dbReference>
<organism evidence="10 12">
    <name type="scientific">Algoriphagus ratkowskyi</name>
    <dbReference type="NCBI Taxonomy" id="57028"/>
    <lineage>
        <taxon>Bacteria</taxon>
        <taxon>Pseudomonadati</taxon>
        <taxon>Bacteroidota</taxon>
        <taxon>Cytophagia</taxon>
        <taxon>Cytophagales</taxon>
        <taxon>Cyclobacteriaceae</taxon>
        <taxon>Algoriphagus</taxon>
    </lineage>
</organism>
<keyword evidence="3" id="KW-0479">Metal-binding</keyword>
<protein>
    <recommendedName>
        <fullName evidence="8">Nicotinamidase</fullName>
        <ecNumber evidence="6">3.5.1.19</ecNumber>
    </recommendedName>
    <alternativeName>
        <fullName evidence="7">Nicotinamide deamidase</fullName>
    </alternativeName>
</protein>
<comment type="caution">
    <text evidence="10">The sequence shown here is derived from an EMBL/GenBank/DDBJ whole genome shotgun (WGS) entry which is preliminary data.</text>
</comment>
<gene>
    <name evidence="11" type="primary">pncA</name>
    <name evidence="11" type="ORF">ESW18_00185</name>
    <name evidence="10" type="ORF">LV84_02635</name>
</gene>
<sequence>MGMNLKNSVLLIVDVQNDFLPGGALAVNQGDEVIPVINELQKIFNFIVATQDFHPEDHGSFAANHEGKNLYEEIELNGLTQTLWPVHCAQGSEGAEFHKELNPVRWKAIFQKGKNPEVDSYSGFFDNARRGDTGLGDFLQNEGIMNVFVTGLALDFCVKFTALDSVSLGFNTYLITDATRAVNLQPEDGEKALEEMKNAGVKIIDSSALLD</sequence>
<dbReference type="GO" id="GO:0019363">
    <property type="term" value="P:pyridine nucleotide biosynthetic process"/>
    <property type="evidence" value="ECO:0007669"/>
    <property type="project" value="UniProtKB-KW"/>
</dbReference>
<reference evidence="11 13" key="2">
    <citation type="submission" date="2019-08" db="EMBL/GenBank/DDBJ databases">
        <title>Genome of Algoriphagus ratkowskyi IC026.</title>
        <authorList>
            <person name="Bowman J.P."/>
        </authorList>
    </citation>
    <scope>NUCLEOTIDE SEQUENCE [LARGE SCALE GENOMIC DNA]</scope>
    <source>
        <strain evidence="11 13">IC026</strain>
    </source>
</reference>
<evidence type="ECO:0000313" key="12">
    <source>
        <dbReference type="Proteomes" id="UP000249115"/>
    </source>
</evidence>
<accession>A0A2W7RIW7</accession>
<evidence type="ECO:0000256" key="8">
    <source>
        <dbReference type="ARBA" id="ARBA00072277"/>
    </source>
</evidence>